<feature type="non-terminal residue" evidence="2">
    <location>
        <position position="1645"/>
    </location>
</feature>
<keyword evidence="3" id="KW-1185">Reference proteome</keyword>
<dbReference type="InterPro" id="IPR056251">
    <property type="entry name" value="Arm_rpt_dom"/>
</dbReference>
<dbReference type="Pfam" id="PF23948">
    <property type="entry name" value="ARM_5"/>
    <property type="match status" value="1"/>
</dbReference>
<dbReference type="PANTHER" id="PTHR12697">
    <property type="entry name" value="PBS LYASE HEAT-LIKE PROTEIN"/>
    <property type="match status" value="1"/>
</dbReference>
<comment type="caution">
    <text evidence="2">The sequence shown here is derived from an EMBL/GenBank/DDBJ whole genome shotgun (WGS) entry which is preliminary data.</text>
</comment>
<dbReference type="InterPro" id="IPR003593">
    <property type="entry name" value="AAA+_ATPase"/>
</dbReference>
<evidence type="ECO:0000259" key="1">
    <source>
        <dbReference type="PROSITE" id="PS50837"/>
    </source>
</evidence>
<dbReference type="Pfam" id="PF13646">
    <property type="entry name" value="HEAT_2"/>
    <property type="match status" value="1"/>
</dbReference>
<proteinExistence type="predicted"/>
<dbReference type="GO" id="GO:0016491">
    <property type="term" value="F:oxidoreductase activity"/>
    <property type="evidence" value="ECO:0007669"/>
    <property type="project" value="TreeGrafter"/>
</dbReference>
<dbReference type="SUPFAM" id="SSF48371">
    <property type="entry name" value="ARM repeat"/>
    <property type="match status" value="1"/>
</dbReference>
<dbReference type="SMART" id="SM00382">
    <property type="entry name" value="AAA"/>
    <property type="match status" value="1"/>
</dbReference>
<dbReference type="Proteomes" id="UP000703661">
    <property type="component" value="Unassembled WGS sequence"/>
</dbReference>
<dbReference type="Gene3D" id="3.40.50.300">
    <property type="entry name" value="P-loop containing nucleotide triphosphate hydrolases"/>
    <property type="match status" value="1"/>
</dbReference>
<organism evidence="2 3">
    <name type="scientific">Entomortierella chlamydospora</name>
    <dbReference type="NCBI Taxonomy" id="101097"/>
    <lineage>
        <taxon>Eukaryota</taxon>
        <taxon>Fungi</taxon>
        <taxon>Fungi incertae sedis</taxon>
        <taxon>Mucoromycota</taxon>
        <taxon>Mortierellomycotina</taxon>
        <taxon>Mortierellomycetes</taxon>
        <taxon>Mortierellales</taxon>
        <taxon>Mortierellaceae</taxon>
        <taxon>Entomortierella</taxon>
    </lineage>
</organism>
<evidence type="ECO:0000313" key="3">
    <source>
        <dbReference type="Proteomes" id="UP000703661"/>
    </source>
</evidence>
<dbReference type="PANTHER" id="PTHR12697:SF5">
    <property type="entry name" value="DEOXYHYPUSINE HYDROXYLASE"/>
    <property type="match status" value="1"/>
</dbReference>
<evidence type="ECO:0000313" key="2">
    <source>
        <dbReference type="EMBL" id="KAG0011983.1"/>
    </source>
</evidence>
<dbReference type="InterPro" id="IPR027417">
    <property type="entry name" value="P-loop_NTPase"/>
</dbReference>
<accession>A0A9P6SZ45</accession>
<dbReference type="PROSITE" id="PS50837">
    <property type="entry name" value="NACHT"/>
    <property type="match status" value="1"/>
</dbReference>
<dbReference type="SUPFAM" id="SSF52540">
    <property type="entry name" value="P-loop containing nucleoside triphosphate hydrolases"/>
    <property type="match status" value="1"/>
</dbReference>
<gene>
    <name evidence="2" type="ORF">BGZ80_000288</name>
</gene>
<dbReference type="Pfam" id="PF05729">
    <property type="entry name" value="NACHT"/>
    <property type="match status" value="1"/>
</dbReference>
<dbReference type="InterPro" id="IPR007111">
    <property type="entry name" value="NACHT_NTPase"/>
</dbReference>
<reference evidence="2" key="1">
    <citation type="journal article" date="2020" name="Fungal Divers.">
        <title>Resolving the Mortierellaceae phylogeny through synthesis of multi-gene phylogenetics and phylogenomics.</title>
        <authorList>
            <person name="Vandepol N."/>
            <person name="Liber J."/>
            <person name="Desiro A."/>
            <person name="Na H."/>
            <person name="Kennedy M."/>
            <person name="Barry K."/>
            <person name="Grigoriev I.V."/>
            <person name="Miller A.N."/>
            <person name="O'Donnell K."/>
            <person name="Stajich J.E."/>
            <person name="Bonito G."/>
        </authorList>
    </citation>
    <scope>NUCLEOTIDE SEQUENCE</scope>
    <source>
        <strain evidence="2">NRRL 2769</strain>
    </source>
</reference>
<dbReference type="InterPro" id="IPR011989">
    <property type="entry name" value="ARM-like"/>
</dbReference>
<feature type="domain" description="NACHT" evidence="1">
    <location>
        <begin position="676"/>
        <end position="804"/>
    </location>
</feature>
<dbReference type="EMBL" id="JAAAID010001055">
    <property type="protein sequence ID" value="KAG0011983.1"/>
    <property type="molecule type" value="Genomic_DNA"/>
</dbReference>
<name>A0A9P6SZ45_9FUNG</name>
<sequence length="1645" mass="183780">MESYLLVDPAPPAFPTPPVYSVDPPDKVANNGMDYIQKGDRCCDIGDFKGAAKCYEQAIRYYPELAQERLKRLPLDVGLFGELTASWDARTLRVKKYIAELSNKSPREFTLTGPYFPKRALSLQEALEFEKSPVPQIFGNADCAVGEPLTTISLVTSYVKAESPSKVELRNQIKPVIMQFDKNFISLDTVQELVILATIPDREIFIGIANQMLKVLRDSPILSCEVLQGLAVILNACPEQIDLSNDHGAFQDILKPIADRLNVVRQDKNGNQLIPLLRAISALFDAMICRKVVGVDRDSTYIPLRNLLRGFSKHSDPTVSYLAQYASQGLEFIGDDEPMQMTIFRYGKLAFALANDVKDIAVNMDISSFASAYDNLTQLCDFPKKYVWYQGLIYLNCAMGLKDWSQFEAFVTNSKLKSDERFLQGVCLYLERIVATQVNEDVRNGATRFLYALMSKSSRPVQKVAQSALQRLGIKTETGTFANGFLKLFASRSATCVVPQVSQEDIPPIWDPLWYSNPSNVLLRIVQAKMQRDKNISALLKQVEVLQLDVKASNADLKADMDMKLGEILSDVASIKDSNTTTPSTLEEVHAALHNHYRGNFFVQRVSGDKKSLDSCFINLAVVAAQDQKQKDKEELKASVMISSQERKKADPLVSIPIEELFDKRKLRDGRVDAPKKILIHGRAGVGKTTLCKKLIHLYQQGALWRDRFDAVLWLPLRQLRTLKPRNLEDLLYQSYFSSHLNKEKEKLALSVINLIRDGKVLFALDGLDEIVKDTQSQDGLIMEEFLKNLLRQEYVVITTRPSGVDNSILPKLDLELEAVGFSSKNVEDYISMAFESDNKTAESVRDFIRRTTLVQDLIEFDESTIRRTVDDLDGYREEAGLEALPFELFENLKQMSFLHTSDAGLDSGKDNSRRSWYFLHLTFQEYFAAAWLVRHLQTKRTNPTKPSVVSMTPRQTTEFVQRYKYDPRYEIVWRMVAGLLEGSALESFFDLLQRPPRDLIGARHRLLLAGCYMESQPSLSGDSVKWIEKELRQWLQFKMKLKGQGVDERNWRGAITDEVSTRSLEKDMDEQVRPTKAPSLFERPVPRRRTRVSPLCCHLTSYACIGSICHPVVPGVLKPDSSAVWSEESISALIKRLQNEDLCVRISAAERLSSLHYPPKLPESGITALISALQDDSSDFRKLVAKALGGQSSLPEYAITALVTLLKDEVSDVRVSAVKALGCQSPLPEYAIAALASSLKDDNSEVRRSAVNVLGQNSPLPEYAITGLICSFQDEDEGVRSLAVEVISNQSILSESAITALVATLQSQYPDSRRSTVKMLGQQPSLQEYVIIAVIGSFQDEDEKVRSLAAEVIAAQFTLSEPAIIALVAALQARYPDSRRSTVKILGQQPSLQEHVIMAIIGSFQDEDEEVRRLAAEVTGGQSTLSESAITALVAALQSQYPDSRRSTVKILGRQSSLQEYVITALIDSFQDEDSEVRRLAAEMIGKQSIISESTIVALVALVAALQSEYSDSRGFVVGILVQQSPLQEYAILSLTASLQDKRVDVRRSVIQVLQCQPTLSESTVVALASSSQDEDYQVRESVVDVFSRQSLLPVPAVAALEIALQDEIQYIRELSAYALGRQPTLPDSAVAALVTNIQDKNRY</sequence>
<dbReference type="InterPro" id="IPR016024">
    <property type="entry name" value="ARM-type_fold"/>
</dbReference>
<dbReference type="Gene3D" id="1.25.10.10">
    <property type="entry name" value="Leucine-rich Repeat Variant"/>
    <property type="match status" value="4"/>
</dbReference>
<protein>
    <recommendedName>
        <fullName evidence="1">NACHT domain-containing protein</fullName>
    </recommendedName>
</protein>